<feature type="non-terminal residue" evidence="3">
    <location>
        <position position="79"/>
    </location>
</feature>
<evidence type="ECO:0000313" key="4">
    <source>
        <dbReference type="Proteomes" id="UP000231246"/>
    </source>
</evidence>
<dbReference type="SUPFAM" id="SSF51344">
    <property type="entry name" value="Epsilon subunit of F1F0-ATP synthase N-terminal domain"/>
    <property type="match status" value="1"/>
</dbReference>
<organism evidence="3 4">
    <name type="scientific">Candidatus Roizmanbacteria bacterium CG22_combo_CG10-13_8_21_14_all_38_20</name>
    <dbReference type="NCBI Taxonomy" id="1974862"/>
    <lineage>
        <taxon>Bacteria</taxon>
        <taxon>Candidatus Roizmaniibacteriota</taxon>
    </lineage>
</organism>
<comment type="caution">
    <text evidence="3">The sequence shown here is derived from an EMBL/GenBank/DDBJ whole genome shotgun (WGS) entry which is preliminary data.</text>
</comment>
<protein>
    <recommendedName>
        <fullName evidence="2">ATP synthase F1 complex delta/epsilon subunit N-terminal domain-containing protein</fullName>
    </recommendedName>
</protein>
<dbReference type="Proteomes" id="UP000231246">
    <property type="component" value="Unassembled WGS sequence"/>
</dbReference>
<keyword evidence="1" id="KW-0139">CF(1)</keyword>
<dbReference type="InterPro" id="IPR020546">
    <property type="entry name" value="ATP_synth_F1_dsu/esu_N"/>
</dbReference>
<proteinExistence type="predicted"/>
<evidence type="ECO:0000313" key="3">
    <source>
        <dbReference type="EMBL" id="PIP62036.1"/>
    </source>
</evidence>
<dbReference type="Gene3D" id="2.60.15.10">
    <property type="entry name" value="F0F1 ATP synthase delta/epsilon subunit, N-terminal"/>
    <property type="match status" value="1"/>
</dbReference>
<reference evidence="3 4" key="1">
    <citation type="submission" date="2017-09" db="EMBL/GenBank/DDBJ databases">
        <title>Depth-based differentiation of microbial function through sediment-hosted aquifers and enrichment of novel symbionts in the deep terrestrial subsurface.</title>
        <authorList>
            <person name="Probst A.J."/>
            <person name="Ladd B."/>
            <person name="Jarett J.K."/>
            <person name="Geller-Mcgrath D.E."/>
            <person name="Sieber C.M."/>
            <person name="Emerson J.B."/>
            <person name="Anantharaman K."/>
            <person name="Thomas B.C."/>
            <person name="Malmstrom R."/>
            <person name="Stieglmeier M."/>
            <person name="Klingl A."/>
            <person name="Woyke T."/>
            <person name="Ryan C.M."/>
            <person name="Banfield J.F."/>
        </authorList>
    </citation>
    <scope>NUCLEOTIDE SEQUENCE [LARGE SCALE GENOMIC DNA]</scope>
    <source>
        <strain evidence="3">CG22_combo_CG10-13_8_21_14_all_38_20</strain>
    </source>
</reference>
<feature type="domain" description="ATP synthase F1 complex delta/epsilon subunit N-terminal" evidence="2">
    <location>
        <begin position="8"/>
        <end position="65"/>
    </location>
</feature>
<dbReference type="AlphaFoldDB" id="A0A2H0BWH6"/>
<name>A0A2H0BWH6_9BACT</name>
<keyword evidence="1" id="KW-0066">ATP synthesis</keyword>
<evidence type="ECO:0000259" key="2">
    <source>
        <dbReference type="Pfam" id="PF02823"/>
    </source>
</evidence>
<gene>
    <name evidence="3" type="ORF">COW99_00880</name>
</gene>
<sequence length="79" mass="9126">MVKKQEEFKIRISNPHEVVWEGTATALSSENSQGKFDVLSQHANFITIIKEKPITLRFADGTTKDYKFPRAVIYNRNNQ</sequence>
<evidence type="ECO:0000256" key="1">
    <source>
        <dbReference type="ARBA" id="ARBA00023196"/>
    </source>
</evidence>
<dbReference type="GO" id="GO:0015986">
    <property type="term" value="P:proton motive force-driven ATP synthesis"/>
    <property type="evidence" value="ECO:0007669"/>
    <property type="project" value="InterPro"/>
</dbReference>
<accession>A0A2H0BWH6</accession>
<dbReference type="EMBL" id="PCTA01000007">
    <property type="protein sequence ID" value="PIP62036.1"/>
    <property type="molecule type" value="Genomic_DNA"/>
</dbReference>
<dbReference type="Pfam" id="PF02823">
    <property type="entry name" value="ATP-synt_DE_N"/>
    <property type="match status" value="1"/>
</dbReference>
<dbReference type="GO" id="GO:0045259">
    <property type="term" value="C:proton-transporting ATP synthase complex"/>
    <property type="evidence" value="ECO:0007669"/>
    <property type="project" value="UniProtKB-KW"/>
</dbReference>
<dbReference type="InterPro" id="IPR036771">
    <property type="entry name" value="ATPsynth_dsu/esu_N"/>
</dbReference>